<dbReference type="PANTHER" id="PTHR22946">
    <property type="entry name" value="DIENELACTONE HYDROLASE DOMAIN-CONTAINING PROTEIN-RELATED"/>
    <property type="match status" value="1"/>
</dbReference>
<dbReference type="Gene3D" id="3.40.50.1820">
    <property type="entry name" value="alpha/beta hydrolase"/>
    <property type="match status" value="1"/>
</dbReference>
<organism evidence="2 3">
    <name type="scientific">Ramlibacter alkalitolerans</name>
    <dbReference type="NCBI Taxonomy" id="2039631"/>
    <lineage>
        <taxon>Bacteria</taxon>
        <taxon>Pseudomonadati</taxon>
        <taxon>Pseudomonadota</taxon>
        <taxon>Betaproteobacteria</taxon>
        <taxon>Burkholderiales</taxon>
        <taxon>Comamonadaceae</taxon>
        <taxon>Ramlibacter</taxon>
    </lineage>
</organism>
<sequence length="396" mass="44473">MSETNKAPSYEPFGWHHWHDDFWFSYQFRRGLGETQEGGGAVSEVFQAGSRIVAHDAESWWREWMHIGERNDARGDEAIAHKHVRTAMNCWLRAANYFREAEFWLKADDPRRLATFDRCEKASHKFMQQLTPKAEIVEIPYEPGKPLPGYFIRSANGGDRQPVLISVGGLDSFKDELWFMTGRGALQRGISVLLVDGPGQGGALRRHGLTTRHDYEVPIGKCIDWLAQRGDVDASRIAMSGSSLGGYYAARAGAMEPRLAACISHGAIWDIHERWKTRDDNHGLAGHIKWVFGANTMAEATEIAKPFKLEGVLDKMKCPYLIIHGGHDVLGVDAVKTVYDYATRHGVKATLRLTSEEETGAEHCQHDNPTIGQELMIDWLCDVFGIDQTKLAHYPG</sequence>
<dbReference type="PANTHER" id="PTHR22946:SF12">
    <property type="entry name" value="CONIDIAL PIGMENT BIOSYNTHESIS PROTEIN AYG1 (AFU_ORTHOLOGUE AFUA_2G17550)"/>
    <property type="match status" value="1"/>
</dbReference>
<name>A0ABS1JSJ5_9BURK</name>
<dbReference type="InterPro" id="IPR050261">
    <property type="entry name" value="FrsA_esterase"/>
</dbReference>
<comment type="caution">
    <text evidence="2">The sequence shown here is derived from an EMBL/GenBank/DDBJ whole genome shotgun (WGS) entry which is preliminary data.</text>
</comment>
<dbReference type="InterPro" id="IPR010520">
    <property type="entry name" value="FrsA-like"/>
</dbReference>
<dbReference type="Pfam" id="PF06500">
    <property type="entry name" value="FrsA-like"/>
    <property type="match status" value="1"/>
</dbReference>
<reference evidence="2 3" key="1">
    <citation type="journal article" date="2017" name="Int. J. Syst. Evol. Microbiol.">
        <title>Ramlibacter alkalitolerans sp. nov., alkali-tolerant bacterium isolated from soil of ginseng.</title>
        <authorList>
            <person name="Lee D.H."/>
            <person name="Cha C.J."/>
        </authorList>
    </citation>
    <scope>NUCLEOTIDE SEQUENCE [LARGE SCALE GENOMIC DNA]</scope>
    <source>
        <strain evidence="2 3">KACC 19305</strain>
    </source>
</reference>
<gene>
    <name evidence="2" type="ORF">JI746_19225</name>
</gene>
<dbReference type="Gene3D" id="1.20.1440.110">
    <property type="entry name" value="acylaminoacyl peptidase"/>
    <property type="match status" value="1"/>
</dbReference>
<dbReference type="RefSeq" id="WP_201691888.1">
    <property type="nucleotide sequence ID" value="NZ_JAEQND010000011.1"/>
</dbReference>
<dbReference type="GO" id="GO:0016787">
    <property type="term" value="F:hydrolase activity"/>
    <property type="evidence" value="ECO:0007669"/>
    <property type="project" value="UniProtKB-KW"/>
</dbReference>
<dbReference type="EMBL" id="JAEQND010000011">
    <property type="protein sequence ID" value="MBL0427254.1"/>
    <property type="molecule type" value="Genomic_DNA"/>
</dbReference>
<keyword evidence="3" id="KW-1185">Reference proteome</keyword>
<dbReference type="SUPFAM" id="SSF53474">
    <property type="entry name" value="alpha/beta-Hydrolases"/>
    <property type="match status" value="1"/>
</dbReference>
<dbReference type="Proteomes" id="UP000622707">
    <property type="component" value="Unassembled WGS sequence"/>
</dbReference>
<evidence type="ECO:0000313" key="2">
    <source>
        <dbReference type="EMBL" id="MBL0427254.1"/>
    </source>
</evidence>
<keyword evidence="1 2" id="KW-0378">Hydrolase</keyword>
<dbReference type="InterPro" id="IPR029058">
    <property type="entry name" value="AB_hydrolase_fold"/>
</dbReference>
<evidence type="ECO:0000256" key="1">
    <source>
        <dbReference type="ARBA" id="ARBA00022801"/>
    </source>
</evidence>
<evidence type="ECO:0000313" key="3">
    <source>
        <dbReference type="Proteomes" id="UP000622707"/>
    </source>
</evidence>
<proteinExistence type="predicted"/>
<accession>A0ABS1JSJ5</accession>
<protein>
    <submittedName>
        <fullName evidence="2">Alpha/beta hydrolase</fullName>
    </submittedName>
</protein>